<comment type="caution">
    <text evidence="2">The sequence shown here is derived from an EMBL/GenBank/DDBJ whole genome shotgun (WGS) entry which is preliminary data.</text>
</comment>
<feature type="region of interest" description="Disordered" evidence="1">
    <location>
        <begin position="1262"/>
        <end position="1326"/>
    </location>
</feature>
<feature type="region of interest" description="Disordered" evidence="1">
    <location>
        <begin position="379"/>
        <end position="430"/>
    </location>
</feature>
<feature type="region of interest" description="Disordered" evidence="1">
    <location>
        <begin position="1487"/>
        <end position="1531"/>
    </location>
</feature>
<feature type="compositionally biased region" description="Basic and acidic residues" evidence="1">
    <location>
        <begin position="699"/>
        <end position="717"/>
    </location>
</feature>
<dbReference type="EMBL" id="JANBPK010000006">
    <property type="protein sequence ID" value="KAJ2936980.1"/>
    <property type="molecule type" value="Genomic_DNA"/>
</dbReference>
<feature type="region of interest" description="Disordered" evidence="1">
    <location>
        <begin position="489"/>
        <end position="536"/>
    </location>
</feature>
<feature type="compositionally biased region" description="Basic residues" evidence="1">
    <location>
        <begin position="733"/>
        <end position="742"/>
    </location>
</feature>
<feature type="compositionally biased region" description="Low complexity" evidence="1">
    <location>
        <begin position="1100"/>
        <end position="1116"/>
    </location>
</feature>
<name>A0A9W8MM13_9AGAR</name>
<feature type="compositionally biased region" description="Basic residues" evidence="1">
    <location>
        <begin position="103"/>
        <end position="114"/>
    </location>
</feature>
<protein>
    <submittedName>
        <fullName evidence="2">Uncharacterized protein</fullName>
    </submittedName>
</protein>
<feature type="compositionally biased region" description="Low complexity" evidence="1">
    <location>
        <begin position="91"/>
        <end position="102"/>
    </location>
</feature>
<feature type="compositionally biased region" description="Basic and acidic residues" evidence="1">
    <location>
        <begin position="1117"/>
        <end position="1127"/>
    </location>
</feature>
<feature type="region of interest" description="Disordered" evidence="1">
    <location>
        <begin position="580"/>
        <end position="602"/>
    </location>
</feature>
<feature type="compositionally biased region" description="Basic and acidic residues" evidence="1">
    <location>
        <begin position="769"/>
        <end position="778"/>
    </location>
</feature>
<feature type="compositionally biased region" description="Basic and acidic residues" evidence="1">
    <location>
        <begin position="390"/>
        <end position="404"/>
    </location>
</feature>
<feature type="region of interest" description="Disordered" evidence="1">
    <location>
        <begin position="635"/>
        <end position="719"/>
    </location>
</feature>
<dbReference type="OrthoDB" id="2678679at2759"/>
<feature type="non-terminal residue" evidence="2">
    <location>
        <position position="1"/>
    </location>
</feature>
<feature type="compositionally biased region" description="Gly residues" evidence="1">
    <location>
        <begin position="507"/>
        <end position="516"/>
    </location>
</feature>
<evidence type="ECO:0000313" key="3">
    <source>
        <dbReference type="Proteomes" id="UP001140091"/>
    </source>
</evidence>
<feature type="compositionally biased region" description="Low complexity" evidence="1">
    <location>
        <begin position="589"/>
        <end position="599"/>
    </location>
</feature>
<feature type="compositionally biased region" description="Polar residues" evidence="1">
    <location>
        <begin position="1282"/>
        <end position="1297"/>
    </location>
</feature>
<proteinExistence type="predicted"/>
<feature type="region of interest" description="Disordered" evidence="1">
    <location>
        <begin position="915"/>
        <end position="948"/>
    </location>
</feature>
<dbReference type="Proteomes" id="UP001140091">
    <property type="component" value="Unassembled WGS sequence"/>
</dbReference>
<feature type="compositionally biased region" description="Low complexity" evidence="1">
    <location>
        <begin position="882"/>
        <end position="893"/>
    </location>
</feature>
<feature type="compositionally biased region" description="Basic and acidic residues" evidence="1">
    <location>
        <begin position="669"/>
        <end position="684"/>
    </location>
</feature>
<accession>A0A9W8MM13</accession>
<reference evidence="2" key="1">
    <citation type="submission" date="2022-06" db="EMBL/GenBank/DDBJ databases">
        <title>Genome Sequence of Candolleomyces eurysporus.</title>
        <authorList>
            <person name="Buettner E."/>
        </authorList>
    </citation>
    <scope>NUCLEOTIDE SEQUENCE</scope>
    <source>
        <strain evidence="2">VTCC 930004</strain>
    </source>
</reference>
<gene>
    <name evidence="2" type="ORF">H1R20_g87</name>
</gene>
<feature type="compositionally biased region" description="Polar residues" evidence="1">
    <location>
        <begin position="195"/>
        <end position="224"/>
    </location>
</feature>
<feature type="region of interest" description="Disordered" evidence="1">
    <location>
        <begin position="1065"/>
        <end position="1136"/>
    </location>
</feature>
<feature type="region of interest" description="Disordered" evidence="1">
    <location>
        <begin position="1"/>
        <end position="44"/>
    </location>
</feature>
<feature type="region of interest" description="Disordered" evidence="1">
    <location>
        <begin position="873"/>
        <end position="896"/>
    </location>
</feature>
<sequence>MSSSKDDPSAVLGTRDSHPEVGGFPSSQNPQCPGGVEDGMLGQDNCASVADSYSVPGVVQDQITAPSGKGSRKPRKSVKASLQAETSPGDTPSVSTSASSAKKPAKRTSKKSKKPGADSLKNGGPAAATTFRFISGDNTLGPQAVSEASIPLTGVPPETHEGVAPPGSVEHVGTPDSIAQPTDLPRKRGRKKVATTPTNTLPPQDDSTSVSVKEEQATTLSAVSSAPKKTKKPLKEQKSWKVVPNSSESMHRSWQPSNSHSCIASDSGQHSKRYSIPRVWTSDKTELQASLPNLGPAKGVNGISWTHSHTPFVVLDDGPRPTRPVDLVQLNTGLKDEFVCDLLLTRALVTVGGSAKANIAEAFDPIPVVDVGTSTLPSISTSSKQVHFAEGTKEDDGPAPRSAEDTCAIATSTLPPSPPAEDTSMTPETRDVAPELEAPSLEQPNFTPSLAPQEPHDIPTLSENPIHRIHHILDHAEQTALNLASDSDVTLPWGREGQGEPETRSSIGGGGEGSGLTEGPEGAAAAQPVSEVEGAVVPDKSMDIDIDYEPPPPGMSSPLTELSSDEGGVEAYDAADMMDVDVDQPNPSPSTSTSASSSSKIRALPCGCGKTWVYTDCEVHHWKGSISASMLFPMSEETNESPNRPKRKAAVQTSLRIQDQTKKQYPRRSKAEAKKEEPRVKEEEVVVEAAIANAAQPETKSEPELKEKGSDAMEKGIDVPVVESPMVSVSVKVAKHSKKRKVKTDAPIPEGAPENTISSRPSTVRKRKGREEDGKETAPEAEEALPLPSSRKRRRENTANEQVVVVPPAMAEGDASSSCTTVLESAAPDGQLALAPCTESLEAVTESRPLETCVSQPAHVDGVTNTSAAIPSSLQPEMEPQSASAITSTASSSEPVVDANVPSDVVMVEGDASLAKEGLPPTPATEPTPLTVPGETHGPADESTSGYGPLPSLPSEIRALIDAYVAGTPLVIMASRSRILELASRSLPQLDVPEEYGFACLGLFKILGLEEKKLPSATATANVAAPVHVEWKFRLEWSSGGEDILKQKHSDWDLARPWWTIPQTVRQGTSTPCQSDPPETVAQDLPIPPNTQQCSSSPETATVPSQSTSSSTPNPTHEAESGSKEDNSDSSPPKIDTPQIYLHLRKAHPTYGVEHTLIESGFYSLIPESLLSHFTPSLSNESFPSGWFCTACGKVNFQAAMRHRKCSGLVCSKGPGPTLSYAQELSDIRGIFSESPSCLPFNDYAQDVRGSSTSWNNGMRTLGYHFDEKSPPPPSPLPDGGSANNADSQARARTSGGSVTGDGIPQAQNGDSNPKAASELVKKMQSEVELRRPMGDGSNPFFEHTHDLASPISGSNDEVVAGVSGKSVPVCLVDAGKLLFKRATAYAETPKERMVISRLNFLAYITAGTKKNQDILCTKKHPIAILCLGCDVIMTLTPKKITAVDATLTTTKKAGRKASKKGKGKEPEVKVQVAELDMSTLIPFEDAEKPVNVENGSENGEEELPDDGPGVEAEGSAGDKDPPMASSSSSQFQSVALVTASKLPEETVQVTMVHGDVLVLSGEDYVFSLKRTGCGILVFGSKAV</sequence>
<evidence type="ECO:0000256" key="1">
    <source>
        <dbReference type="SAM" id="MobiDB-lite"/>
    </source>
</evidence>
<feature type="compositionally biased region" description="Polar residues" evidence="1">
    <location>
        <begin position="244"/>
        <end position="268"/>
    </location>
</feature>
<feature type="region of interest" description="Disordered" evidence="1">
    <location>
        <begin position="732"/>
        <end position="801"/>
    </location>
</feature>
<feature type="compositionally biased region" description="Polar residues" evidence="1">
    <location>
        <begin position="1090"/>
        <end position="1099"/>
    </location>
</feature>
<feature type="region of interest" description="Disordered" evidence="1">
    <location>
        <begin position="60"/>
        <end position="269"/>
    </location>
</feature>
<evidence type="ECO:0000313" key="2">
    <source>
        <dbReference type="EMBL" id="KAJ2936980.1"/>
    </source>
</evidence>
<feature type="compositionally biased region" description="Polar residues" evidence="1">
    <location>
        <begin position="1065"/>
        <end position="1074"/>
    </location>
</feature>
<organism evidence="2 3">
    <name type="scientific">Candolleomyces eurysporus</name>
    <dbReference type="NCBI Taxonomy" id="2828524"/>
    <lineage>
        <taxon>Eukaryota</taxon>
        <taxon>Fungi</taxon>
        <taxon>Dikarya</taxon>
        <taxon>Basidiomycota</taxon>
        <taxon>Agaricomycotina</taxon>
        <taxon>Agaricomycetes</taxon>
        <taxon>Agaricomycetidae</taxon>
        <taxon>Agaricales</taxon>
        <taxon>Agaricineae</taxon>
        <taxon>Psathyrellaceae</taxon>
        <taxon>Candolleomyces</taxon>
    </lineage>
</organism>
<keyword evidence="3" id="KW-1185">Reference proteome</keyword>